<dbReference type="Pfam" id="PF13585">
    <property type="entry name" value="CHU_C"/>
    <property type="match status" value="1"/>
</dbReference>
<organism evidence="3 4">
    <name type="scientific">Shivajiella indica</name>
    <dbReference type="NCBI Taxonomy" id="872115"/>
    <lineage>
        <taxon>Bacteria</taxon>
        <taxon>Pseudomonadati</taxon>
        <taxon>Bacteroidota</taxon>
        <taxon>Cytophagia</taxon>
        <taxon>Cytophagales</taxon>
        <taxon>Cyclobacteriaceae</taxon>
        <taxon>Shivajiella</taxon>
    </lineage>
</organism>
<keyword evidence="1" id="KW-1133">Transmembrane helix</keyword>
<protein>
    <submittedName>
        <fullName evidence="3">Gliding motility-associated C-terminal domain-containing protein</fullName>
    </submittedName>
</protein>
<dbReference type="EMBL" id="JBHUIV010000010">
    <property type="protein sequence ID" value="MFD2201320.1"/>
    <property type="molecule type" value="Genomic_DNA"/>
</dbReference>
<name>A0ABW5B9L0_9BACT</name>
<sequence>MGLLKITSRFFLSFIHQFLENRILFLRWTFVLFISAFFSTNLLIAQTQPPSITSGVTFQWDGPQPTPSSPANLVSITVDEKVYDRFSFPSSYELTRIGPNGHNQNNIIENGVFLETDSSSPTWNTNALAAFSSPNLNFIFDSDGNGRNICSDFEAAATTDAQIQTIFYDDLQIVNQEAIIGITTRNANSCIYIEIIGSQSFGGPETVLGSLFARPGPPIAGPVFGPPAVGADYWRSGRVNSNNGNIGIALFRLDQVVPLGSYITAVRYIGANINHGDGKVFLIRTSSVDLSVTKEVNNPVPDFGETISFTISAINNGPLNASNVQVKDLLPSGFSFASLNVSKGSYNIGTGIWAIGTLSYGEIATLKIGVTVNTSGNYRNTAEITPLAGDPNPDNNISSITAAPVNVIIANDLLITSTANIQIAGNVLENDRINNLPITIDDVNITSVVPSNPLVSINPDTGDIFVGSVPSGTYTISYTICEVGTDPENTNCSTATVTVQVENLIVVNDDDVISIPNNTNAGNVFGDNGNGADLLNDEPITIDLVNITSVISSNPLVSIDVDSGNITVGDVPVGIYQIEYSICEAGTDPAGINCSTATVTVEVQNLIVANDDEVNSAANNPNAGNIFENNGNGEDTFNGIPITPDQVNITSIDTSDPLVSIDPETGSIIVGEVSSGTYIISYSICEAGTDPEDSNCSTATVTLQVLNPIAAKDDMVNSTAGNLNAGNIFQDNGYGEDLMNGKAVSIDQVNLAIINLSDPSVTVDLETGNILVGEVSSDTYIIEYNICEIGTDPSNSNCSKATVTLQVKNLILANDDTVNSTAGNPNAGNILHNNGNGEDFLNGKAVNVDQVNITIINTSDPSVTIDTETGNIVVGEVSSGTYTIAYSICEAGTDPENFNCSSATVNVQVQNPIEANDDTFNSTAGNPNAGNILLDNGNGEDLLNGKAVSIDQVKITISNATDPSVTIDHETGNIVIGEVSSSTYTITYSICEAGTDPEDFNCSSATVTVQVQNLLVAMDGTVTSSANNSNAGNIFVDNGKGADSFNGSPLNPDQVNITSIETSSPFVTIDPVTGNIAVGEMSNGTYTIAYSICEKGSDPANCDSALITLVVDTDLETIVANDDNVNGVQGVIGENNLINIFDNDRINGLNLNLSQVDLLVDGIKVVEPVTFLNEANNSEPNIVLNPNGSVDVAPDTEDGTYVLVYSICSSTNPENCDSATVTIIVENTTIVANDDNYGPFNGKEGMTFGNVLENDSINGLLVDPGDVILTVQSSSEELTLNNNGSITLAKNTLSGEYMLFYSICSKSDPNICDFAFVKVFVEGEIDVTIEKTSNGVDIWGDDTFDYFINVTNTGTENLSEVLIEDILPEGLGFESQEVFFTTPDLQVTFVQEGSRLNWKLPNLPVGAGIEIRLKVLAANLMDASPKVIINNATVQIGELIKGATDTNTINPFFFPNVMTPNGNGSNDVFEIVGINKFIKNDIVIFNRYGDHVFETENYANDWDASGHVAGTYYYIFRGEDREGRNQEFKGWIQVIKK</sequence>
<keyword evidence="1" id="KW-0812">Transmembrane</keyword>
<feature type="domain" description="DUF11" evidence="2">
    <location>
        <begin position="289"/>
        <end position="401"/>
    </location>
</feature>
<evidence type="ECO:0000313" key="3">
    <source>
        <dbReference type="EMBL" id="MFD2201320.1"/>
    </source>
</evidence>
<proteinExistence type="predicted"/>
<comment type="caution">
    <text evidence="3">The sequence shown here is derived from an EMBL/GenBank/DDBJ whole genome shotgun (WGS) entry which is preliminary data.</text>
</comment>
<evidence type="ECO:0000313" key="4">
    <source>
        <dbReference type="Proteomes" id="UP001597414"/>
    </source>
</evidence>
<feature type="transmembrane region" description="Helical" evidence="1">
    <location>
        <begin position="24"/>
        <end position="44"/>
    </location>
</feature>
<gene>
    <name evidence="3" type="ORF">ACFSKV_07065</name>
</gene>
<dbReference type="Gene3D" id="2.60.40.1170">
    <property type="entry name" value="Mu homology domain, subdomain B"/>
    <property type="match status" value="1"/>
</dbReference>
<evidence type="ECO:0000259" key="2">
    <source>
        <dbReference type="Pfam" id="PF01345"/>
    </source>
</evidence>
<reference evidence="4" key="1">
    <citation type="journal article" date="2019" name="Int. J. Syst. Evol. Microbiol.">
        <title>The Global Catalogue of Microorganisms (GCM) 10K type strain sequencing project: providing services to taxonomists for standard genome sequencing and annotation.</title>
        <authorList>
            <consortium name="The Broad Institute Genomics Platform"/>
            <consortium name="The Broad Institute Genome Sequencing Center for Infectious Disease"/>
            <person name="Wu L."/>
            <person name="Ma J."/>
        </authorList>
    </citation>
    <scope>NUCLEOTIDE SEQUENCE [LARGE SCALE GENOMIC DNA]</scope>
    <source>
        <strain evidence="4">KCTC 19812</strain>
    </source>
</reference>
<keyword evidence="4" id="KW-1185">Reference proteome</keyword>
<evidence type="ECO:0000256" key="1">
    <source>
        <dbReference type="SAM" id="Phobius"/>
    </source>
</evidence>
<dbReference type="NCBIfam" id="TIGR01451">
    <property type="entry name" value="B_ant_repeat"/>
    <property type="match status" value="2"/>
</dbReference>
<dbReference type="InterPro" id="IPR001434">
    <property type="entry name" value="OmcB-like_DUF11"/>
</dbReference>
<feature type="domain" description="DUF11" evidence="2">
    <location>
        <begin position="1326"/>
        <end position="1435"/>
    </location>
</feature>
<dbReference type="InterPro" id="IPR047589">
    <property type="entry name" value="DUF11_rpt"/>
</dbReference>
<dbReference type="RefSeq" id="WP_380801240.1">
    <property type="nucleotide sequence ID" value="NZ_JBHUIV010000010.1"/>
</dbReference>
<keyword evidence="1" id="KW-0472">Membrane</keyword>
<dbReference type="InterPro" id="IPR026341">
    <property type="entry name" value="T9SS_type_B"/>
</dbReference>
<dbReference type="NCBIfam" id="TIGR04131">
    <property type="entry name" value="Bac_Flav_CTERM"/>
    <property type="match status" value="1"/>
</dbReference>
<dbReference type="Proteomes" id="UP001597414">
    <property type="component" value="Unassembled WGS sequence"/>
</dbReference>
<dbReference type="Pfam" id="PF01345">
    <property type="entry name" value="DUF11"/>
    <property type="match status" value="2"/>
</dbReference>
<accession>A0ABW5B9L0</accession>